<dbReference type="EMBL" id="KV878129">
    <property type="protein sequence ID" value="OJJ02146.1"/>
    <property type="molecule type" value="Genomic_DNA"/>
</dbReference>
<protein>
    <submittedName>
        <fullName evidence="1">Uncharacterized protein</fullName>
    </submittedName>
</protein>
<organism evidence="1 2">
    <name type="scientific">Aspergillus versicolor CBS 583.65</name>
    <dbReference type="NCBI Taxonomy" id="1036611"/>
    <lineage>
        <taxon>Eukaryota</taxon>
        <taxon>Fungi</taxon>
        <taxon>Dikarya</taxon>
        <taxon>Ascomycota</taxon>
        <taxon>Pezizomycotina</taxon>
        <taxon>Eurotiomycetes</taxon>
        <taxon>Eurotiomycetidae</taxon>
        <taxon>Eurotiales</taxon>
        <taxon>Aspergillaceae</taxon>
        <taxon>Aspergillus</taxon>
        <taxon>Aspergillus subgen. Nidulantes</taxon>
    </lineage>
</organism>
<proteinExistence type="predicted"/>
<dbReference type="Proteomes" id="UP000184073">
    <property type="component" value="Unassembled WGS sequence"/>
</dbReference>
<dbReference type="GeneID" id="63727903"/>
<accession>A0A1L9PL24</accession>
<evidence type="ECO:0000313" key="2">
    <source>
        <dbReference type="Proteomes" id="UP000184073"/>
    </source>
</evidence>
<sequence>MASNDPTTLQWLLSLTEPGQILAMSMSCRLLHCVCVWVQSTPVATSPLHD</sequence>
<feature type="non-terminal residue" evidence="1">
    <location>
        <position position="50"/>
    </location>
</feature>
<dbReference type="RefSeq" id="XP_040667908.1">
    <property type="nucleotide sequence ID" value="XM_040812392.1"/>
</dbReference>
<keyword evidence="2" id="KW-1185">Reference proteome</keyword>
<gene>
    <name evidence="1" type="ORF">ASPVEDRAFT_41621</name>
</gene>
<dbReference type="AlphaFoldDB" id="A0A1L9PL24"/>
<name>A0A1L9PL24_ASPVE</name>
<reference evidence="2" key="1">
    <citation type="journal article" date="2017" name="Genome Biol.">
        <title>Comparative genomics reveals high biological diversity and specific adaptations in the industrially and medically important fungal genus Aspergillus.</title>
        <authorList>
            <person name="de Vries R.P."/>
            <person name="Riley R."/>
            <person name="Wiebenga A."/>
            <person name="Aguilar-Osorio G."/>
            <person name="Amillis S."/>
            <person name="Uchima C.A."/>
            <person name="Anderluh G."/>
            <person name="Asadollahi M."/>
            <person name="Askin M."/>
            <person name="Barry K."/>
            <person name="Battaglia E."/>
            <person name="Bayram O."/>
            <person name="Benocci T."/>
            <person name="Braus-Stromeyer S.A."/>
            <person name="Caldana C."/>
            <person name="Canovas D."/>
            <person name="Cerqueira G.C."/>
            <person name="Chen F."/>
            <person name="Chen W."/>
            <person name="Choi C."/>
            <person name="Clum A."/>
            <person name="Dos Santos R.A."/>
            <person name="Damasio A.R."/>
            <person name="Diallinas G."/>
            <person name="Emri T."/>
            <person name="Fekete E."/>
            <person name="Flipphi M."/>
            <person name="Freyberg S."/>
            <person name="Gallo A."/>
            <person name="Gournas C."/>
            <person name="Habgood R."/>
            <person name="Hainaut M."/>
            <person name="Harispe M.L."/>
            <person name="Henrissat B."/>
            <person name="Hilden K.S."/>
            <person name="Hope R."/>
            <person name="Hossain A."/>
            <person name="Karabika E."/>
            <person name="Karaffa L."/>
            <person name="Karanyi Z."/>
            <person name="Krasevec N."/>
            <person name="Kuo A."/>
            <person name="Kusch H."/>
            <person name="LaButti K."/>
            <person name="Lagendijk E.L."/>
            <person name="Lapidus A."/>
            <person name="Levasseur A."/>
            <person name="Lindquist E."/>
            <person name="Lipzen A."/>
            <person name="Logrieco A.F."/>
            <person name="MacCabe A."/>
            <person name="Maekelae M.R."/>
            <person name="Malavazi I."/>
            <person name="Melin P."/>
            <person name="Meyer V."/>
            <person name="Mielnichuk N."/>
            <person name="Miskei M."/>
            <person name="Molnar A.P."/>
            <person name="Mule G."/>
            <person name="Ngan C.Y."/>
            <person name="Orejas M."/>
            <person name="Orosz E."/>
            <person name="Ouedraogo J.P."/>
            <person name="Overkamp K.M."/>
            <person name="Park H.-S."/>
            <person name="Perrone G."/>
            <person name="Piumi F."/>
            <person name="Punt P.J."/>
            <person name="Ram A.F."/>
            <person name="Ramon A."/>
            <person name="Rauscher S."/>
            <person name="Record E."/>
            <person name="Riano-Pachon D.M."/>
            <person name="Robert V."/>
            <person name="Roehrig J."/>
            <person name="Ruller R."/>
            <person name="Salamov A."/>
            <person name="Salih N.S."/>
            <person name="Samson R.A."/>
            <person name="Sandor E."/>
            <person name="Sanguinetti M."/>
            <person name="Schuetze T."/>
            <person name="Sepcic K."/>
            <person name="Shelest E."/>
            <person name="Sherlock G."/>
            <person name="Sophianopoulou V."/>
            <person name="Squina F.M."/>
            <person name="Sun H."/>
            <person name="Susca A."/>
            <person name="Todd R.B."/>
            <person name="Tsang A."/>
            <person name="Unkles S.E."/>
            <person name="van de Wiele N."/>
            <person name="van Rossen-Uffink D."/>
            <person name="Oliveira J.V."/>
            <person name="Vesth T.C."/>
            <person name="Visser J."/>
            <person name="Yu J.-H."/>
            <person name="Zhou M."/>
            <person name="Andersen M.R."/>
            <person name="Archer D.B."/>
            <person name="Baker S.E."/>
            <person name="Benoit I."/>
            <person name="Brakhage A.A."/>
            <person name="Braus G.H."/>
            <person name="Fischer R."/>
            <person name="Frisvad J.C."/>
            <person name="Goldman G.H."/>
            <person name="Houbraken J."/>
            <person name="Oakley B."/>
            <person name="Pocsi I."/>
            <person name="Scazzocchio C."/>
            <person name="Seiboth B."/>
            <person name="vanKuyk P.A."/>
            <person name="Wortman J."/>
            <person name="Dyer P.S."/>
            <person name="Grigoriev I.V."/>
        </authorList>
    </citation>
    <scope>NUCLEOTIDE SEQUENCE [LARGE SCALE GENOMIC DNA]</scope>
    <source>
        <strain evidence="2">CBS 583.65</strain>
    </source>
</reference>
<evidence type="ECO:0000313" key="1">
    <source>
        <dbReference type="EMBL" id="OJJ02146.1"/>
    </source>
</evidence>
<dbReference type="VEuPathDB" id="FungiDB:ASPVEDRAFT_41621"/>